<dbReference type="Pfam" id="PF04759">
    <property type="entry name" value="DUF617"/>
    <property type="match status" value="1"/>
</dbReference>
<dbReference type="PANTHER" id="PTHR31696:SF64">
    <property type="entry name" value="OS03G0733266 PROTEIN"/>
    <property type="match status" value="1"/>
</dbReference>
<keyword evidence="2" id="KW-1133">Transmembrane helix</keyword>
<name>A0A835E9Z3_9POAL</name>
<keyword evidence="4" id="KW-1185">Reference proteome</keyword>
<feature type="transmembrane region" description="Helical" evidence="2">
    <location>
        <begin position="481"/>
        <end position="503"/>
    </location>
</feature>
<accession>A0A835E9Z3</accession>
<evidence type="ECO:0000313" key="4">
    <source>
        <dbReference type="Proteomes" id="UP000636709"/>
    </source>
</evidence>
<keyword evidence="2" id="KW-0812">Transmembrane</keyword>
<feature type="region of interest" description="Disordered" evidence="1">
    <location>
        <begin position="505"/>
        <end position="527"/>
    </location>
</feature>
<dbReference type="OrthoDB" id="337038at2759"/>
<sequence length="539" mass="57675">MELPAASMPGPQNTGHAGHMACHGTGRKHGHEPTSTMTSITSRTIITPPSRAPPPRPAPACQNLETHCHQDAHGHDSHSQLCSRWNLAILAVSRSRLLPATGSGYSHCMQNGSQLIKIKTRASTRSSSHTHAPFAPRRPSDPACHHSAPMPPAVVPVEDAAAAVPGAGEEATTTYYSCHVTWLAWWNTVRCALASTFLPCPPATAANKPPFVRGTLFLPTTGSDRRIRLFLHQDHHHASSTTDPPPVTDDDVAHEHFLAVLDLPSGLSGADIAAAGRIVLEHQRQWAPVPSAASTPCDVGPPSPRPRGWREAPSDAEGWVLEKLRAVTAGAGRLPGGGVEYLRGRFERIVGSSDAESFHLLEPIGWPDVNGGGEAKLFAKSKRRHLQPGRLLAPSPMTCLADASFLSYRLRLAATPLPASIHAFQTPAWPWPVAWPEGREHGPEGPIVFQRNHLPPAVIFRQPSRTAAAAGRNNPDLNGRAMALTNFIVTVAVVGAGVLLFTTDVRSSGNGSRRTPPPPRPSKSLVRRPLPFLPGTVIC</sequence>
<feature type="region of interest" description="Disordered" evidence="1">
    <location>
        <begin position="289"/>
        <end position="313"/>
    </location>
</feature>
<proteinExistence type="predicted"/>
<comment type="caution">
    <text evidence="3">The sequence shown here is derived from an EMBL/GenBank/DDBJ whole genome shotgun (WGS) entry which is preliminary data.</text>
</comment>
<feature type="region of interest" description="Disordered" evidence="1">
    <location>
        <begin position="121"/>
        <end position="147"/>
    </location>
</feature>
<dbReference type="GO" id="GO:0010274">
    <property type="term" value="P:hydrotropism"/>
    <property type="evidence" value="ECO:0007669"/>
    <property type="project" value="InterPro"/>
</dbReference>
<feature type="compositionally biased region" description="Low complexity" evidence="1">
    <location>
        <begin position="505"/>
        <end position="514"/>
    </location>
</feature>
<dbReference type="PANTHER" id="PTHR31696">
    <property type="entry name" value="PROTEIN MIZU-KUSSEI 1"/>
    <property type="match status" value="1"/>
</dbReference>
<evidence type="ECO:0000256" key="2">
    <source>
        <dbReference type="SAM" id="Phobius"/>
    </source>
</evidence>
<feature type="compositionally biased region" description="Low complexity" evidence="1">
    <location>
        <begin position="121"/>
        <end position="132"/>
    </location>
</feature>
<feature type="region of interest" description="Disordered" evidence="1">
    <location>
        <begin position="1"/>
        <end position="39"/>
    </location>
</feature>
<organism evidence="3 4">
    <name type="scientific">Digitaria exilis</name>
    <dbReference type="NCBI Taxonomy" id="1010633"/>
    <lineage>
        <taxon>Eukaryota</taxon>
        <taxon>Viridiplantae</taxon>
        <taxon>Streptophyta</taxon>
        <taxon>Embryophyta</taxon>
        <taxon>Tracheophyta</taxon>
        <taxon>Spermatophyta</taxon>
        <taxon>Magnoliopsida</taxon>
        <taxon>Liliopsida</taxon>
        <taxon>Poales</taxon>
        <taxon>Poaceae</taxon>
        <taxon>PACMAD clade</taxon>
        <taxon>Panicoideae</taxon>
        <taxon>Panicodae</taxon>
        <taxon>Paniceae</taxon>
        <taxon>Anthephorinae</taxon>
        <taxon>Digitaria</taxon>
    </lineage>
</organism>
<evidence type="ECO:0000313" key="3">
    <source>
        <dbReference type="EMBL" id="KAF8675417.1"/>
    </source>
</evidence>
<reference evidence="3" key="1">
    <citation type="submission" date="2020-07" db="EMBL/GenBank/DDBJ databases">
        <title>Genome sequence and genetic diversity analysis of an under-domesticated orphan crop, white fonio (Digitaria exilis).</title>
        <authorList>
            <person name="Bennetzen J.L."/>
            <person name="Chen S."/>
            <person name="Ma X."/>
            <person name="Wang X."/>
            <person name="Yssel A.E.J."/>
            <person name="Chaluvadi S.R."/>
            <person name="Johnson M."/>
            <person name="Gangashetty P."/>
            <person name="Hamidou F."/>
            <person name="Sanogo M.D."/>
            <person name="Zwaenepoel A."/>
            <person name="Wallace J."/>
            <person name="Van De Peer Y."/>
            <person name="Van Deynze A."/>
        </authorList>
    </citation>
    <scope>NUCLEOTIDE SEQUENCE</scope>
    <source>
        <tissue evidence="3">Leaves</tissue>
    </source>
</reference>
<dbReference type="InterPro" id="IPR006460">
    <property type="entry name" value="MIZ1-like_pln"/>
</dbReference>
<gene>
    <name evidence="3" type="ORF">HU200_047785</name>
</gene>
<dbReference type="Proteomes" id="UP000636709">
    <property type="component" value="Unassembled WGS sequence"/>
</dbReference>
<evidence type="ECO:0000256" key="1">
    <source>
        <dbReference type="SAM" id="MobiDB-lite"/>
    </source>
</evidence>
<protein>
    <submittedName>
        <fullName evidence="3">Uncharacterized protein</fullName>
    </submittedName>
</protein>
<dbReference type="EMBL" id="JACEFO010002183">
    <property type="protein sequence ID" value="KAF8675417.1"/>
    <property type="molecule type" value="Genomic_DNA"/>
</dbReference>
<keyword evidence="2" id="KW-0472">Membrane</keyword>
<dbReference type="AlphaFoldDB" id="A0A835E9Z3"/>